<feature type="domain" description="DUF1468" evidence="2">
    <location>
        <begin position="9"/>
        <end position="151"/>
    </location>
</feature>
<dbReference type="RefSeq" id="WP_002570212.1">
    <property type="nucleotide sequence ID" value="NZ_CAUHGS010000001.1"/>
</dbReference>
<reference evidence="3 4" key="1">
    <citation type="submission" date="2018-08" db="EMBL/GenBank/DDBJ databases">
        <title>A genome reference for cultivated species of the human gut microbiota.</title>
        <authorList>
            <person name="Zou Y."/>
            <person name="Xue W."/>
            <person name="Luo G."/>
        </authorList>
    </citation>
    <scope>NUCLEOTIDE SEQUENCE [LARGE SCALE GENOMIC DNA]</scope>
    <source>
        <strain evidence="3 4">AF14-18</strain>
    </source>
</reference>
<evidence type="ECO:0000313" key="4">
    <source>
        <dbReference type="Proteomes" id="UP000284543"/>
    </source>
</evidence>
<proteinExistence type="predicted"/>
<dbReference type="AlphaFoldDB" id="A0A412ZEK0"/>
<dbReference type="EMBL" id="QRZM01000001">
    <property type="protein sequence ID" value="RGV78646.1"/>
    <property type="molecule type" value="Genomic_DNA"/>
</dbReference>
<organism evidence="3 4">
    <name type="scientific">Enterocloster bolteae</name>
    <dbReference type="NCBI Taxonomy" id="208479"/>
    <lineage>
        <taxon>Bacteria</taxon>
        <taxon>Bacillati</taxon>
        <taxon>Bacillota</taxon>
        <taxon>Clostridia</taxon>
        <taxon>Lachnospirales</taxon>
        <taxon>Lachnospiraceae</taxon>
        <taxon>Enterocloster</taxon>
    </lineage>
</organism>
<comment type="caution">
    <text evidence="3">The sequence shown here is derived from an EMBL/GenBank/DDBJ whole genome shotgun (WGS) entry which is preliminary data.</text>
</comment>
<protein>
    <recommendedName>
        <fullName evidence="2">DUF1468 domain-containing protein</fullName>
    </recommendedName>
</protein>
<keyword evidence="1" id="KW-1133">Transmembrane helix</keyword>
<dbReference type="Proteomes" id="UP000284543">
    <property type="component" value="Unassembled WGS sequence"/>
</dbReference>
<evidence type="ECO:0000256" key="1">
    <source>
        <dbReference type="SAM" id="Phobius"/>
    </source>
</evidence>
<feature type="transmembrane region" description="Helical" evidence="1">
    <location>
        <begin position="87"/>
        <end position="120"/>
    </location>
</feature>
<sequence length="165" mass="18397">MEFIFNIAIGIILCGFLFFSTTISDMTVEADLFGSGGFPILFSVIGLFLLLLSTLQTMKAKKTSADADKKEDDEAVLNRTGAKKVGCLILALAIYIFLMTRVGFPIMTFLFIITCVTAVGYRDYKWSVLFALLFTTLLVIVFGRIFFIALPRGVGIFKDLSYFLY</sequence>
<gene>
    <name evidence="3" type="ORF">DWW02_02635</name>
</gene>
<dbReference type="InterPro" id="IPR009936">
    <property type="entry name" value="DUF1468"/>
</dbReference>
<accession>A0A412ZEK0</accession>
<feature type="transmembrane region" description="Helical" evidence="1">
    <location>
        <begin position="126"/>
        <end position="150"/>
    </location>
</feature>
<evidence type="ECO:0000259" key="2">
    <source>
        <dbReference type="Pfam" id="PF07331"/>
    </source>
</evidence>
<feature type="transmembrane region" description="Helical" evidence="1">
    <location>
        <begin position="7"/>
        <end position="26"/>
    </location>
</feature>
<name>A0A412ZEK0_9FIRM</name>
<dbReference type="Pfam" id="PF07331">
    <property type="entry name" value="TctB"/>
    <property type="match status" value="1"/>
</dbReference>
<keyword evidence="1" id="KW-0472">Membrane</keyword>
<keyword evidence="1" id="KW-0812">Transmembrane</keyword>
<feature type="transmembrane region" description="Helical" evidence="1">
    <location>
        <begin position="32"/>
        <end position="52"/>
    </location>
</feature>
<evidence type="ECO:0000313" key="3">
    <source>
        <dbReference type="EMBL" id="RGV78646.1"/>
    </source>
</evidence>